<keyword evidence="5" id="KW-0496">Mitochondrion</keyword>
<dbReference type="GO" id="GO:1990904">
    <property type="term" value="C:ribonucleoprotein complex"/>
    <property type="evidence" value="ECO:0007669"/>
    <property type="project" value="UniProtKB-KW"/>
</dbReference>
<dbReference type="SUPFAM" id="SSF56047">
    <property type="entry name" value="Ribosomal protein S8"/>
    <property type="match status" value="1"/>
</dbReference>
<organism evidence="5">
    <name type="scientific">Phaeophyceae sp</name>
    <dbReference type="NCBI Taxonomy" id="2249243"/>
    <lineage>
        <taxon>Eukaryota</taxon>
        <taxon>Sar</taxon>
        <taxon>Stramenopiles</taxon>
        <taxon>Ochrophyta</taxon>
        <taxon>PX clade</taxon>
        <taxon>Phaeophyceae</taxon>
    </lineage>
</organism>
<dbReference type="Pfam" id="PF00410">
    <property type="entry name" value="Ribosomal_S8"/>
    <property type="match status" value="1"/>
</dbReference>
<dbReference type="AlphaFoldDB" id="A0A8E8U4Z9"/>
<evidence type="ECO:0000256" key="1">
    <source>
        <dbReference type="ARBA" id="ARBA00006471"/>
    </source>
</evidence>
<accession>A0A8E8U4Z9</accession>
<proteinExistence type="inferred from homology"/>
<comment type="similarity">
    <text evidence="1 4">Belongs to the universal ribosomal protein uS8 family.</text>
</comment>
<dbReference type="Gene3D" id="3.30.1370.30">
    <property type="match status" value="1"/>
</dbReference>
<evidence type="ECO:0000256" key="2">
    <source>
        <dbReference type="ARBA" id="ARBA00022980"/>
    </source>
</evidence>
<geneLocation type="mitochondrion" evidence="5"/>
<dbReference type="GO" id="GO:0006412">
    <property type="term" value="P:translation"/>
    <property type="evidence" value="ECO:0007669"/>
    <property type="project" value="InterPro"/>
</dbReference>
<evidence type="ECO:0000256" key="3">
    <source>
        <dbReference type="ARBA" id="ARBA00023274"/>
    </source>
</evidence>
<dbReference type="InterPro" id="IPR047863">
    <property type="entry name" value="Ribosomal_uS8_CS"/>
</dbReference>
<reference evidence="5" key="1">
    <citation type="journal article" date="2021" name="Eur. J. Phycol.">
        <title>High-throughput sequencing of the kelp Alaria (Phaeophyceae) reveals epi-endobiotic associations, including a likely phaeophycean parasite.</title>
        <authorList>
            <person name="Bringloe T.T."/>
            <person name="Sauermann R."/>
            <person name="Krause-Jensen D."/>
            <person name="Olesen B."/>
            <person name="Klimova A."/>
            <person name="Klochkova T.A."/>
            <person name="Verbruggen H."/>
        </authorList>
    </citation>
    <scope>NUCLEOTIDE SEQUENCE</scope>
</reference>
<keyword evidence="2 4" id="KW-0689">Ribosomal protein</keyword>
<sequence length="123" mass="13895">MLSKVINRIRNSYMVYHFSVTFKEVRFTTKVLDLLWKENMIRGYSRGEGGKITVLLRYFEESPACTSLIVLTRPRDRLYISLLDLVRLEDTFGVIILSTTSGILTSQGAIRSGKGGELLAFAA</sequence>
<dbReference type="EMBL" id="MT747832">
    <property type="protein sequence ID" value="QWE50988.1"/>
    <property type="molecule type" value="Genomic_DNA"/>
</dbReference>
<dbReference type="GO" id="GO:0005840">
    <property type="term" value="C:ribosome"/>
    <property type="evidence" value="ECO:0007669"/>
    <property type="project" value="UniProtKB-KW"/>
</dbReference>
<dbReference type="InterPro" id="IPR000630">
    <property type="entry name" value="Ribosomal_uS8"/>
</dbReference>
<keyword evidence="3 4" id="KW-0687">Ribonucleoprotein</keyword>
<evidence type="ECO:0000256" key="4">
    <source>
        <dbReference type="RuleBase" id="RU003660"/>
    </source>
</evidence>
<gene>
    <name evidence="5" type="primary">rps8</name>
</gene>
<evidence type="ECO:0000313" key="5">
    <source>
        <dbReference type="EMBL" id="QWE50988.1"/>
    </source>
</evidence>
<dbReference type="PROSITE" id="PS00053">
    <property type="entry name" value="RIBOSOMAL_S8"/>
    <property type="match status" value="1"/>
</dbReference>
<dbReference type="Gene3D" id="3.30.1490.10">
    <property type="match status" value="1"/>
</dbReference>
<name>A0A8E8U4Z9_9PHAE</name>
<dbReference type="InterPro" id="IPR035987">
    <property type="entry name" value="Ribosomal_uS8_sf"/>
</dbReference>
<dbReference type="GO" id="GO:0003735">
    <property type="term" value="F:structural constituent of ribosome"/>
    <property type="evidence" value="ECO:0007669"/>
    <property type="project" value="InterPro"/>
</dbReference>
<protein>
    <submittedName>
        <fullName evidence="5">Ribosomal protein S8</fullName>
    </submittedName>
</protein>